<dbReference type="OrthoDB" id="10027367at2759"/>
<feature type="domain" description="Endonuclease/exonuclease/phosphatase" evidence="1">
    <location>
        <begin position="127"/>
        <end position="242"/>
    </location>
</feature>
<dbReference type="Gene3D" id="3.60.10.10">
    <property type="entry name" value="Endonuclease/exonuclease/phosphatase"/>
    <property type="match status" value="1"/>
</dbReference>
<dbReference type="InterPro" id="IPR005135">
    <property type="entry name" value="Endo/exonuclease/phosphatase"/>
</dbReference>
<protein>
    <recommendedName>
        <fullName evidence="1">Endonuclease/exonuclease/phosphatase domain-containing protein</fullName>
    </recommendedName>
</protein>
<reference evidence="2" key="1">
    <citation type="submission" date="2020-06" db="EMBL/GenBank/DDBJ databases">
        <title>Draft genome of Bugula neritina, a colonial animal packing powerful symbionts and potential medicines.</title>
        <authorList>
            <person name="Rayko M."/>
        </authorList>
    </citation>
    <scope>NUCLEOTIDE SEQUENCE [LARGE SCALE GENOMIC DNA]</scope>
    <source>
        <strain evidence="2">Kwan_BN1</strain>
    </source>
</reference>
<dbReference type="EMBL" id="VXIV02000691">
    <property type="protein sequence ID" value="KAF6036647.1"/>
    <property type="molecule type" value="Genomic_DNA"/>
</dbReference>
<dbReference type="GO" id="GO:0061343">
    <property type="term" value="P:cell adhesion involved in heart morphogenesis"/>
    <property type="evidence" value="ECO:0007669"/>
    <property type="project" value="TreeGrafter"/>
</dbReference>
<name>A0A7J7KEC6_BUGNE</name>
<dbReference type="GO" id="GO:0003824">
    <property type="term" value="F:catalytic activity"/>
    <property type="evidence" value="ECO:0007669"/>
    <property type="project" value="InterPro"/>
</dbReference>
<keyword evidence="3" id="KW-1185">Reference proteome</keyword>
<dbReference type="Pfam" id="PF14529">
    <property type="entry name" value="Exo_endo_phos_2"/>
    <property type="match status" value="1"/>
</dbReference>
<proteinExistence type="predicted"/>
<accession>A0A7J7KEC6</accession>
<dbReference type="Proteomes" id="UP000593567">
    <property type="component" value="Unassembled WGS sequence"/>
</dbReference>
<evidence type="ECO:0000313" key="3">
    <source>
        <dbReference type="Proteomes" id="UP000593567"/>
    </source>
</evidence>
<dbReference type="AlphaFoldDB" id="A0A7J7KEC6"/>
<dbReference type="SUPFAM" id="SSF56219">
    <property type="entry name" value="DNase I-like"/>
    <property type="match status" value="1"/>
</dbReference>
<dbReference type="PANTHER" id="PTHR33395">
    <property type="entry name" value="TRANSCRIPTASE, PUTATIVE-RELATED-RELATED"/>
    <property type="match status" value="1"/>
</dbReference>
<comment type="caution">
    <text evidence="2">The sequence shown here is derived from an EMBL/GenBank/DDBJ whole genome shotgun (WGS) entry which is preliminary data.</text>
</comment>
<dbReference type="InterPro" id="IPR036691">
    <property type="entry name" value="Endo/exonu/phosph_ase_sf"/>
</dbReference>
<organism evidence="2 3">
    <name type="scientific">Bugula neritina</name>
    <name type="common">Brown bryozoan</name>
    <name type="synonym">Sertularia neritina</name>
    <dbReference type="NCBI Taxonomy" id="10212"/>
    <lineage>
        <taxon>Eukaryota</taxon>
        <taxon>Metazoa</taxon>
        <taxon>Spiralia</taxon>
        <taxon>Lophotrochozoa</taxon>
        <taxon>Bryozoa</taxon>
        <taxon>Gymnolaemata</taxon>
        <taxon>Cheilostomatida</taxon>
        <taxon>Flustrina</taxon>
        <taxon>Buguloidea</taxon>
        <taxon>Bugulidae</taxon>
        <taxon>Bugula</taxon>
    </lineage>
</organism>
<sequence length="524" mass="60303">MMNDNNAVLESIKSKSEQIAQAAEKSEKIDALREKDFRDHNIIIFGIKESKEKDSLLTEVNSLLKDCSSSQIATSSNCYRLGKKDPSKKDQMRPHIRQQQIELNLELGPLEVIRIQVIEKDVKSWILCCCYVPPSSASMCVVSIENLLNHLSLTYPNNYIVLTGDFNLPDINWTNVRVKESSSRKSLHFSFLNNLKANGFHQLVTEPTHIAGNTLDLVITNNCNIVDNINIINPGISDHYMVSFRLSFLKAKPDYILRTKKLYHKADTISIRNYLSEVFEKVERAIAFGASIDCVWNIFELGLKKAVELFVPVCTSRPKRINEPPCSIYMLEKQSKSREAYKKYKTTSLENDHIIYKSMRRQNRKMFRSVESKYYDDFLFKPMVNGKQKPFFRHMKNISGKQAKSPFLSIINELYMTIGKVGKVIRLMALSFCYAPVTSNIGAFRTDDGKIMLKGLLKDSLAYDDSPCVVAWDTHRNKAAGFILNHTFHVDQALEKCRPPIPYSNYSWDKQWLQPIQDLEHYKH</sequence>
<evidence type="ECO:0000313" key="2">
    <source>
        <dbReference type="EMBL" id="KAF6036647.1"/>
    </source>
</evidence>
<dbReference type="PANTHER" id="PTHR33395:SF22">
    <property type="entry name" value="REVERSE TRANSCRIPTASE DOMAIN-CONTAINING PROTEIN"/>
    <property type="match status" value="1"/>
</dbReference>
<dbReference type="GO" id="GO:0007508">
    <property type="term" value="P:larval heart development"/>
    <property type="evidence" value="ECO:0007669"/>
    <property type="project" value="TreeGrafter"/>
</dbReference>
<evidence type="ECO:0000259" key="1">
    <source>
        <dbReference type="Pfam" id="PF14529"/>
    </source>
</evidence>
<dbReference type="GO" id="GO:0031012">
    <property type="term" value="C:extracellular matrix"/>
    <property type="evidence" value="ECO:0007669"/>
    <property type="project" value="TreeGrafter"/>
</dbReference>
<gene>
    <name evidence="2" type="ORF">EB796_005040</name>
</gene>